<evidence type="ECO:0000256" key="9">
    <source>
        <dbReference type="ARBA" id="ARBA00022833"/>
    </source>
</evidence>
<comment type="function">
    <text evidence="1 15">Converts 2,5-diamino-6-(ribosylamino)-4(3h)-pyrimidinone 5'-phosphate into 5-amino-6-(ribosylamino)-2,4(1h,3h)-pyrimidinedione 5'-phosphate.</text>
</comment>
<keyword evidence="7 15" id="KW-0479">Metal-binding</keyword>
<dbReference type="eggNOG" id="COG1985">
    <property type="taxonomic scope" value="Bacteria"/>
</dbReference>
<dbReference type="PANTHER" id="PTHR38011">
    <property type="entry name" value="DIHYDROFOLATE REDUCTASE FAMILY PROTEIN (AFU_ORTHOLOGUE AFUA_8G06820)"/>
    <property type="match status" value="1"/>
</dbReference>
<feature type="binding site" evidence="17">
    <location>
        <position position="197"/>
    </location>
    <ligand>
        <name>NADP(+)</name>
        <dbReference type="ChEBI" id="CHEBI:58349"/>
    </ligand>
</feature>
<dbReference type="PATRIC" id="fig|1111454.3.peg.980"/>
<accession>U7UN01</accession>
<dbReference type="InterPro" id="IPR050765">
    <property type="entry name" value="Riboflavin_Biosynth_HTPR"/>
</dbReference>
<gene>
    <name evidence="20" type="primary">ribD</name>
    <name evidence="20" type="ORF">HMPREF1250_0998</name>
</gene>
<keyword evidence="11 15" id="KW-0560">Oxidoreductase</keyword>
<dbReference type="InterPro" id="IPR002734">
    <property type="entry name" value="RibDG_C"/>
</dbReference>
<dbReference type="PANTHER" id="PTHR38011:SF7">
    <property type="entry name" value="2,5-DIAMINO-6-RIBOSYLAMINO-4(3H)-PYRIMIDINONE 5'-PHOSPHATE REDUCTASE"/>
    <property type="match status" value="1"/>
</dbReference>
<evidence type="ECO:0000256" key="5">
    <source>
        <dbReference type="ARBA" id="ARBA00007417"/>
    </source>
</evidence>
<dbReference type="STRING" id="1111454.HMPREF1250_0998"/>
<dbReference type="InterPro" id="IPR004794">
    <property type="entry name" value="Eubact_RibD"/>
</dbReference>
<dbReference type="GO" id="GO:0008835">
    <property type="term" value="F:diaminohydroxyphosphoribosylaminopyrimidine deaminase activity"/>
    <property type="evidence" value="ECO:0007669"/>
    <property type="project" value="UniProtKB-EC"/>
</dbReference>
<feature type="active site" description="Proton donor" evidence="16">
    <location>
        <position position="53"/>
    </location>
</feature>
<dbReference type="GO" id="GO:0009231">
    <property type="term" value="P:riboflavin biosynthetic process"/>
    <property type="evidence" value="ECO:0007669"/>
    <property type="project" value="UniProtKB-UniPathway"/>
</dbReference>
<dbReference type="InterPro" id="IPR002125">
    <property type="entry name" value="CMP_dCMP_dom"/>
</dbReference>
<dbReference type="NCBIfam" id="TIGR00227">
    <property type="entry name" value="ribD_Cterm"/>
    <property type="match status" value="1"/>
</dbReference>
<evidence type="ECO:0000256" key="13">
    <source>
        <dbReference type="ARBA" id="ARBA00049861"/>
    </source>
</evidence>
<feature type="binding site" evidence="18">
    <location>
        <position position="51"/>
    </location>
    <ligand>
        <name>Zn(2+)</name>
        <dbReference type="ChEBI" id="CHEBI:29105"/>
        <note>catalytic</note>
    </ligand>
</feature>
<dbReference type="SUPFAM" id="SSF53597">
    <property type="entry name" value="Dihydrofolate reductase-like"/>
    <property type="match status" value="1"/>
</dbReference>
<feature type="domain" description="CMP/dCMP-type deaminase" evidence="19">
    <location>
        <begin position="2"/>
        <end position="124"/>
    </location>
</feature>
<evidence type="ECO:0000256" key="1">
    <source>
        <dbReference type="ARBA" id="ARBA00002151"/>
    </source>
</evidence>
<comment type="similarity">
    <text evidence="5 15">In the C-terminal section; belongs to the HTP reductase family.</text>
</comment>
<reference evidence="20 21" key="1">
    <citation type="submission" date="2013-09" db="EMBL/GenBank/DDBJ databases">
        <authorList>
            <person name="Durkin A.S."/>
            <person name="Haft D.R."/>
            <person name="McCorrison J."/>
            <person name="Torralba M."/>
            <person name="Gillis M."/>
            <person name="Haft D.H."/>
            <person name="Methe B."/>
            <person name="Sutton G."/>
            <person name="Nelson K.E."/>
        </authorList>
    </citation>
    <scope>NUCLEOTIDE SEQUENCE [LARGE SCALE GENOMIC DNA]</scope>
    <source>
        <strain evidence="20 21">BV3C16-1</strain>
    </source>
</reference>
<dbReference type="InterPro" id="IPR016192">
    <property type="entry name" value="APOBEC/CMP_deaminase_Zn-bd"/>
</dbReference>
<evidence type="ECO:0000256" key="18">
    <source>
        <dbReference type="PIRSR" id="PIRSR006769-3"/>
    </source>
</evidence>
<dbReference type="FunFam" id="3.40.140.10:FF:000025">
    <property type="entry name" value="Riboflavin biosynthesis protein RibD"/>
    <property type="match status" value="1"/>
</dbReference>
<evidence type="ECO:0000256" key="6">
    <source>
        <dbReference type="ARBA" id="ARBA00022619"/>
    </source>
</evidence>
<dbReference type="AlphaFoldDB" id="U7UN01"/>
<keyword evidence="12" id="KW-0511">Multifunctional enzyme</keyword>
<feature type="binding site" evidence="18">
    <location>
        <position position="76"/>
    </location>
    <ligand>
        <name>Zn(2+)</name>
        <dbReference type="ChEBI" id="CHEBI:29105"/>
        <note>catalytic</note>
    </ligand>
</feature>
<dbReference type="PROSITE" id="PS51747">
    <property type="entry name" value="CYT_DCMP_DEAMINASES_2"/>
    <property type="match status" value="1"/>
</dbReference>
<sequence>MLEPIEYMREALALARLGLGYTTPNPAVGCVLVKDGRIVGKGYHHQAGTPHAEVWALREAGEAANGATAYVTLEPCSHYGRTLPCAKTLAEHGIAKVYMAMLDPNPLVAGKGAAILRQAGIPVEIGLLSGEAAQLNEVFIKNMLVEKPFIAVKLAQSLDGCTASRTGRSQWITNDWARSHGHYLRSTYDAILVGIHTVETDNPLLTSRIRRDDHDAPHQPIRVVLDTKGRIPLKSLVVTDKTTTTIVVTTFLCPVEKMRALKRAGVKILLAPLHDGKCVDLPAALNLLYREEGIRSILVEGGSTIHGSFFDHKLVDKVYAFIGNKVIGGAKATTAVGGMGVDSLDECMTLTYENAEIHDGNILITAYNAEREGTYVHWNH</sequence>
<dbReference type="SUPFAM" id="SSF53927">
    <property type="entry name" value="Cytidine deaminase-like"/>
    <property type="match status" value="1"/>
</dbReference>
<dbReference type="GO" id="GO:0008703">
    <property type="term" value="F:5-amino-6-(5-phosphoribosylamino)uracil reductase activity"/>
    <property type="evidence" value="ECO:0007669"/>
    <property type="project" value="UniProtKB-EC"/>
</dbReference>
<evidence type="ECO:0000256" key="16">
    <source>
        <dbReference type="PIRSR" id="PIRSR006769-1"/>
    </source>
</evidence>
<evidence type="ECO:0000256" key="10">
    <source>
        <dbReference type="ARBA" id="ARBA00022857"/>
    </source>
</evidence>
<dbReference type="InterPro" id="IPR016193">
    <property type="entry name" value="Cytidine_deaminase-like"/>
</dbReference>
<dbReference type="NCBIfam" id="TIGR00326">
    <property type="entry name" value="eubact_ribD"/>
    <property type="match status" value="1"/>
</dbReference>
<dbReference type="GO" id="GO:0050661">
    <property type="term" value="F:NADP binding"/>
    <property type="evidence" value="ECO:0007669"/>
    <property type="project" value="InterPro"/>
</dbReference>
<keyword evidence="6 15" id="KW-0686">Riboflavin biosynthesis</keyword>
<feature type="binding site" evidence="17">
    <location>
        <position position="300"/>
    </location>
    <ligand>
        <name>substrate</name>
    </ligand>
</feature>
<dbReference type="InterPro" id="IPR024072">
    <property type="entry name" value="DHFR-like_dom_sf"/>
</dbReference>
<dbReference type="EC" id="1.1.1.193" evidence="15"/>
<keyword evidence="9 15" id="KW-0862">Zinc</keyword>
<protein>
    <recommendedName>
        <fullName evidence="15">Riboflavin biosynthesis protein RibD</fullName>
    </recommendedName>
    <domain>
        <recommendedName>
            <fullName evidence="15">Diaminohydroxyphosphoribosylaminopyrimidine deaminase</fullName>
            <shortName evidence="15">DRAP deaminase</shortName>
            <ecNumber evidence="15">3.5.4.26</ecNumber>
        </recommendedName>
        <alternativeName>
            <fullName evidence="15">Riboflavin-specific deaminase</fullName>
        </alternativeName>
    </domain>
    <domain>
        <recommendedName>
            <fullName evidence="15">5-amino-6-(5-phosphoribosylamino)uracil reductase</fullName>
            <ecNumber evidence="15">1.1.1.193</ecNumber>
        </recommendedName>
        <alternativeName>
            <fullName evidence="15">HTP reductase</fullName>
        </alternativeName>
    </domain>
</protein>
<evidence type="ECO:0000256" key="17">
    <source>
        <dbReference type="PIRSR" id="PIRSR006769-2"/>
    </source>
</evidence>
<comment type="similarity">
    <text evidence="4 15">In the N-terminal section; belongs to the cytidine and deoxycytidylate deaminase family.</text>
</comment>
<keyword evidence="10 15" id="KW-0521">NADP</keyword>
<dbReference type="Pfam" id="PF00383">
    <property type="entry name" value="dCMP_cyt_deam_1"/>
    <property type="match status" value="1"/>
</dbReference>
<keyword evidence="8 15" id="KW-0378">Hydrolase</keyword>
<dbReference type="PIRSF" id="PIRSF006769">
    <property type="entry name" value="RibD"/>
    <property type="match status" value="1"/>
</dbReference>
<dbReference type="eggNOG" id="COG0117">
    <property type="taxonomic scope" value="Bacteria"/>
</dbReference>
<feature type="binding site" evidence="17">
    <location>
        <position position="169"/>
    </location>
    <ligand>
        <name>NADP(+)</name>
        <dbReference type="ChEBI" id="CHEBI:58349"/>
    </ligand>
</feature>
<evidence type="ECO:0000313" key="21">
    <source>
        <dbReference type="Proteomes" id="UP000017090"/>
    </source>
</evidence>
<evidence type="ECO:0000256" key="12">
    <source>
        <dbReference type="ARBA" id="ARBA00023268"/>
    </source>
</evidence>
<proteinExistence type="inferred from homology"/>
<comment type="pathway">
    <text evidence="3 15">Cofactor biosynthesis; riboflavin biosynthesis; 5-amino-6-(D-ribitylamino)uracil from GTP: step 3/4.</text>
</comment>
<dbReference type="RefSeq" id="WP_023053498.1">
    <property type="nucleotide sequence ID" value="NZ_AWXA01000025.1"/>
</dbReference>
<dbReference type="Pfam" id="PF01872">
    <property type="entry name" value="RibD_C"/>
    <property type="match status" value="1"/>
</dbReference>
<dbReference type="InterPro" id="IPR011549">
    <property type="entry name" value="RibD_C"/>
</dbReference>
<dbReference type="Gene3D" id="3.40.430.10">
    <property type="entry name" value="Dihydrofolate Reductase, subunit A"/>
    <property type="match status" value="1"/>
</dbReference>
<dbReference type="CDD" id="cd01284">
    <property type="entry name" value="Riboflavin_deaminase-reductase"/>
    <property type="match status" value="1"/>
</dbReference>
<comment type="cofactor">
    <cofactor evidence="15 18">
        <name>Zn(2+)</name>
        <dbReference type="ChEBI" id="CHEBI:29105"/>
    </cofactor>
    <text evidence="15 18">Binds 1 zinc ion.</text>
</comment>
<evidence type="ECO:0000256" key="15">
    <source>
        <dbReference type="PIRNR" id="PIRNR006769"/>
    </source>
</evidence>
<comment type="catalytic activity">
    <reaction evidence="14 15">
        <text>2,5-diamino-6-hydroxy-4-(5-phosphoribosylamino)-pyrimidine + H2O + H(+) = 5-amino-6-(5-phospho-D-ribosylamino)uracil + NH4(+)</text>
        <dbReference type="Rhea" id="RHEA:21868"/>
        <dbReference type="ChEBI" id="CHEBI:15377"/>
        <dbReference type="ChEBI" id="CHEBI:15378"/>
        <dbReference type="ChEBI" id="CHEBI:28938"/>
        <dbReference type="ChEBI" id="CHEBI:58453"/>
        <dbReference type="ChEBI" id="CHEBI:58614"/>
        <dbReference type="EC" id="3.5.4.26"/>
    </reaction>
</comment>
<evidence type="ECO:0000313" key="20">
    <source>
        <dbReference type="EMBL" id="ERT60284.1"/>
    </source>
</evidence>
<name>U7UN01_9FIRM</name>
<evidence type="ECO:0000256" key="4">
    <source>
        <dbReference type="ARBA" id="ARBA00005259"/>
    </source>
</evidence>
<dbReference type="EC" id="3.5.4.26" evidence="15"/>
<comment type="catalytic activity">
    <reaction evidence="13 15">
        <text>5-amino-6-(5-phospho-D-ribitylamino)uracil + NADP(+) = 5-amino-6-(5-phospho-D-ribosylamino)uracil + NADPH + H(+)</text>
        <dbReference type="Rhea" id="RHEA:17845"/>
        <dbReference type="ChEBI" id="CHEBI:15378"/>
        <dbReference type="ChEBI" id="CHEBI:57783"/>
        <dbReference type="ChEBI" id="CHEBI:58349"/>
        <dbReference type="ChEBI" id="CHEBI:58421"/>
        <dbReference type="ChEBI" id="CHEBI:58453"/>
        <dbReference type="EC" id="1.1.1.193"/>
    </reaction>
</comment>
<feature type="binding site" evidence="17">
    <location>
        <position position="205"/>
    </location>
    <ligand>
        <name>substrate</name>
    </ligand>
</feature>
<evidence type="ECO:0000256" key="14">
    <source>
        <dbReference type="ARBA" id="ARBA00049886"/>
    </source>
</evidence>
<feature type="binding site" evidence="17">
    <location>
        <position position="185"/>
    </location>
    <ligand>
        <name>substrate</name>
    </ligand>
</feature>
<evidence type="ECO:0000256" key="11">
    <source>
        <dbReference type="ARBA" id="ARBA00023002"/>
    </source>
</evidence>
<comment type="pathway">
    <text evidence="2 15">Cofactor biosynthesis; riboflavin biosynthesis; 5-amino-6-(D-ribitylamino)uracil from GTP: step 2/4.</text>
</comment>
<organism evidence="20 21">
    <name type="scientific">Megasphaera vaginalis</name>
    <name type="common">ex Srinivasan et al. 2021</name>
    <dbReference type="NCBI Taxonomy" id="1111454"/>
    <lineage>
        <taxon>Bacteria</taxon>
        <taxon>Bacillati</taxon>
        <taxon>Bacillota</taxon>
        <taxon>Negativicutes</taxon>
        <taxon>Veillonellales</taxon>
        <taxon>Veillonellaceae</taxon>
        <taxon>Megasphaera</taxon>
    </lineage>
</organism>
<evidence type="ECO:0000259" key="19">
    <source>
        <dbReference type="PROSITE" id="PS51747"/>
    </source>
</evidence>
<feature type="binding site" evidence="17">
    <location>
        <position position="208"/>
    </location>
    <ligand>
        <name>substrate</name>
    </ligand>
</feature>
<evidence type="ECO:0000256" key="7">
    <source>
        <dbReference type="ARBA" id="ARBA00022723"/>
    </source>
</evidence>
<dbReference type="PROSITE" id="PS00903">
    <property type="entry name" value="CYT_DCMP_DEAMINASES_1"/>
    <property type="match status" value="1"/>
</dbReference>
<dbReference type="UniPathway" id="UPA00275">
    <property type="reaction ID" value="UER00401"/>
</dbReference>
<comment type="caution">
    <text evidence="20">The sequence shown here is derived from an EMBL/GenBank/DDBJ whole genome shotgun (WGS) entry which is preliminary data.</text>
</comment>
<evidence type="ECO:0000256" key="3">
    <source>
        <dbReference type="ARBA" id="ARBA00004910"/>
    </source>
</evidence>
<keyword evidence="21" id="KW-1185">Reference proteome</keyword>
<dbReference type="Gene3D" id="3.40.140.10">
    <property type="entry name" value="Cytidine Deaminase, domain 2"/>
    <property type="match status" value="1"/>
</dbReference>
<evidence type="ECO:0000256" key="2">
    <source>
        <dbReference type="ARBA" id="ARBA00004882"/>
    </source>
</evidence>
<feature type="binding site" evidence="17">
    <location>
        <position position="227"/>
    </location>
    <ligand>
        <name>NADP(+)</name>
        <dbReference type="ChEBI" id="CHEBI:58349"/>
    </ligand>
</feature>
<dbReference type="EMBL" id="AWXA01000025">
    <property type="protein sequence ID" value="ERT60284.1"/>
    <property type="molecule type" value="Genomic_DNA"/>
</dbReference>
<feature type="binding site" evidence="17">
    <location>
        <position position="201"/>
    </location>
    <ligand>
        <name>NADP(+)</name>
        <dbReference type="ChEBI" id="CHEBI:58349"/>
    </ligand>
</feature>
<feature type="binding site" evidence="18">
    <location>
        <position position="85"/>
    </location>
    <ligand>
        <name>Zn(2+)</name>
        <dbReference type="ChEBI" id="CHEBI:29105"/>
        <note>catalytic</note>
    </ligand>
</feature>
<feature type="binding site" evidence="17">
    <location>
        <position position="155"/>
    </location>
    <ligand>
        <name>NADP(+)</name>
        <dbReference type="ChEBI" id="CHEBI:58349"/>
    </ligand>
</feature>
<feature type="binding site" evidence="17">
    <location>
        <position position="171"/>
    </location>
    <ligand>
        <name>NADP(+)</name>
        <dbReference type="ChEBI" id="CHEBI:58349"/>
    </ligand>
</feature>
<dbReference type="GO" id="GO:0008270">
    <property type="term" value="F:zinc ion binding"/>
    <property type="evidence" value="ECO:0007669"/>
    <property type="project" value="InterPro"/>
</dbReference>
<dbReference type="Proteomes" id="UP000017090">
    <property type="component" value="Unassembled WGS sequence"/>
</dbReference>
<evidence type="ECO:0000256" key="8">
    <source>
        <dbReference type="ARBA" id="ARBA00022801"/>
    </source>
</evidence>
<feature type="binding site" evidence="17">
    <location>
        <begin position="302"/>
        <end position="308"/>
    </location>
    <ligand>
        <name>NADP(+)</name>
        <dbReference type="ChEBI" id="CHEBI:58349"/>
    </ligand>
</feature>